<evidence type="ECO:0000256" key="2">
    <source>
        <dbReference type="RuleBase" id="RU362080"/>
    </source>
</evidence>
<evidence type="ECO:0000256" key="1">
    <source>
        <dbReference type="ARBA" id="ARBA00009981"/>
    </source>
</evidence>
<organism evidence="3 4">
    <name type="scientific">Solidesulfovibrio magneticus (strain ATCC 700980 / DSM 13731 / RS-1)</name>
    <name type="common">Desulfovibrio magneticus</name>
    <dbReference type="NCBI Taxonomy" id="573370"/>
    <lineage>
        <taxon>Bacteria</taxon>
        <taxon>Pseudomonadati</taxon>
        <taxon>Thermodesulfobacteriota</taxon>
        <taxon>Desulfovibrionia</taxon>
        <taxon>Desulfovibrionales</taxon>
        <taxon>Desulfovibrionaceae</taxon>
        <taxon>Solidesulfovibrio</taxon>
    </lineage>
</organism>
<dbReference type="NCBIfam" id="TIGR01552">
    <property type="entry name" value="phd_fam"/>
    <property type="match status" value="1"/>
</dbReference>
<comment type="similarity">
    <text evidence="1 2">Belongs to the phD/YefM antitoxin family.</text>
</comment>
<gene>
    <name evidence="3" type="ordered locus">DMR_39870</name>
</gene>
<dbReference type="InterPro" id="IPR006442">
    <property type="entry name" value="Antitoxin_Phd/YefM"/>
</dbReference>
<dbReference type="HOGENOM" id="CLU_2478291_0_0_7"/>
<keyword evidence="4" id="KW-1185">Reference proteome</keyword>
<dbReference type="Gene3D" id="3.40.1620.10">
    <property type="entry name" value="YefM-like domain"/>
    <property type="match status" value="1"/>
</dbReference>
<accession>C4XNX7</accession>
<dbReference type="Pfam" id="PF02604">
    <property type="entry name" value="PhdYeFM_antitox"/>
    <property type="match status" value="1"/>
</dbReference>
<dbReference type="EMBL" id="AP010904">
    <property type="protein sequence ID" value="BAH77478.1"/>
    <property type="molecule type" value="Genomic_DNA"/>
</dbReference>
<reference evidence="3 4" key="1">
    <citation type="journal article" date="2009" name="Genome Res.">
        <title>Whole genome sequence of Desulfovibrio magneticus strain RS-1 revealed common gene clusters in magnetotactic bacteria.</title>
        <authorList>
            <person name="Nakazawa H."/>
            <person name="Arakaki A."/>
            <person name="Narita-Yamada S."/>
            <person name="Yashiro I."/>
            <person name="Jinno K."/>
            <person name="Aoki N."/>
            <person name="Tsuruyama A."/>
            <person name="Okamura Y."/>
            <person name="Tanikawa S."/>
            <person name="Fujita N."/>
            <person name="Takeyama H."/>
            <person name="Matsunaga T."/>
        </authorList>
    </citation>
    <scope>NUCLEOTIDE SEQUENCE [LARGE SCALE GENOMIC DNA]</scope>
    <source>
        <strain evidence="4">ATCC 700980 / DSM 13731 / RS-1</strain>
    </source>
</reference>
<evidence type="ECO:0000313" key="3">
    <source>
        <dbReference type="EMBL" id="BAH77478.1"/>
    </source>
</evidence>
<dbReference type="AlphaFoldDB" id="C4XNX7"/>
<sequence length="87" mass="9496">MYNKEPAMIVTATELRKNLFAIFDQVSRGETVVVTRGGRPVARVCPAGEGAPQAPADWRAAMTRRPRLTAPAEEAFAPLDDLWADKA</sequence>
<dbReference type="SUPFAM" id="SSF143120">
    <property type="entry name" value="YefM-like"/>
    <property type="match status" value="1"/>
</dbReference>
<dbReference type="InterPro" id="IPR036165">
    <property type="entry name" value="YefM-like_sf"/>
</dbReference>
<proteinExistence type="inferred from homology"/>
<dbReference type="Proteomes" id="UP000009071">
    <property type="component" value="Chromosome"/>
</dbReference>
<evidence type="ECO:0000313" key="4">
    <source>
        <dbReference type="Proteomes" id="UP000009071"/>
    </source>
</evidence>
<protein>
    <recommendedName>
        <fullName evidence="2">Antitoxin</fullName>
    </recommendedName>
</protein>
<name>C4XNX7_SOLM1</name>
<comment type="function">
    <text evidence="2">Antitoxin component of a type II toxin-antitoxin (TA) system.</text>
</comment>
<dbReference type="KEGG" id="dma:DMR_39870"/>
<dbReference type="STRING" id="573370.DMR_39870"/>